<sequence>MKYCLLFAFAFLIHTSVSAQSNSNLSREAETYCTNLTRSMANELRLNELGYIKLKELNRERIAATQEILKNHRNDTHLAEQLLEKLAQEYDQKLTAFLNPNQLQAYANYKSQPTRQQQTRFVAVSYEE</sequence>
<feature type="chain" id="PRO_5011698855" evidence="1">
    <location>
        <begin position="20"/>
        <end position="128"/>
    </location>
</feature>
<feature type="signal peptide" evidence="1">
    <location>
        <begin position="1"/>
        <end position="19"/>
    </location>
</feature>
<keyword evidence="1" id="KW-0732">Signal</keyword>
<dbReference type="AlphaFoldDB" id="A0A1I2WRF6"/>
<name>A0A1I2WRF6_9BACT</name>
<evidence type="ECO:0000256" key="1">
    <source>
        <dbReference type="SAM" id="SignalP"/>
    </source>
</evidence>
<keyword evidence="3" id="KW-1185">Reference proteome</keyword>
<evidence type="ECO:0000313" key="3">
    <source>
        <dbReference type="Proteomes" id="UP000198724"/>
    </source>
</evidence>
<proteinExistence type="predicted"/>
<accession>A0A1I2WRF6</accession>
<protein>
    <submittedName>
        <fullName evidence="2">Uncharacterized protein</fullName>
    </submittedName>
</protein>
<dbReference type="Proteomes" id="UP000198724">
    <property type="component" value="Unassembled WGS sequence"/>
</dbReference>
<gene>
    <name evidence="2" type="ORF">SAMN05421739_105168</name>
</gene>
<dbReference type="EMBL" id="FOOT01000005">
    <property type="protein sequence ID" value="SFH03970.1"/>
    <property type="molecule type" value="Genomic_DNA"/>
</dbReference>
<evidence type="ECO:0000313" key="2">
    <source>
        <dbReference type="EMBL" id="SFH03970.1"/>
    </source>
</evidence>
<reference evidence="3" key="1">
    <citation type="submission" date="2016-10" db="EMBL/GenBank/DDBJ databases">
        <authorList>
            <person name="Varghese N."/>
            <person name="Submissions S."/>
        </authorList>
    </citation>
    <scope>NUCLEOTIDE SEQUENCE [LARGE SCALE GENOMIC DNA]</scope>
    <source>
        <strain evidence="3">LP51</strain>
    </source>
</reference>
<organism evidence="2 3">
    <name type="scientific">Pontibacter chinhatensis</name>
    <dbReference type="NCBI Taxonomy" id="1436961"/>
    <lineage>
        <taxon>Bacteria</taxon>
        <taxon>Pseudomonadati</taxon>
        <taxon>Bacteroidota</taxon>
        <taxon>Cytophagia</taxon>
        <taxon>Cytophagales</taxon>
        <taxon>Hymenobacteraceae</taxon>
        <taxon>Pontibacter</taxon>
    </lineage>
</organism>